<proteinExistence type="predicted"/>
<dbReference type="Proteomes" id="UP000287352">
    <property type="component" value="Unassembled WGS sequence"/>
</dbReference>
<evidence type="ECO:0000313" key="1">
    <source>
        <dbReference type="EMBL" id="GCE12960.1"/>
    </source>
</evidence>
<evidence type="ECO:0000313" key="2">
    <source>
        <dbReference type="Proteomes" id="UP000287352"/>
    </source>
</evidence>
<name>A0A402A1C1_9CHLR</name>
<protein>
    <submittedName>
        <fullName evidence="1">Uncharacterized protein</fullName>
    </submittedName>
</protein>
<gene>
    <name evidence="1" type="ORF">KTT_28190</name>
</gene>
<sequence length="51" mass="5638">MVIMRGYMAEGVSMAEWVATAIMRGYMAEGVSMAEWVATAIMNDGPYMSLR</sequence>
<dbReference type="AlphaFoldDB" id="A0A402A1C1"/>
<comment type="caution">
    <text evidence="1">The sequence shown here is derived from an EMBL/GenBank/DDBJ whole genome shotgun (WGS) entry which is preliminary data.</text>
</comment>
<dbReference type="EMBL" id="BIFR01000001">
    <property type="protein sequence ID" value="GCE12960.1"/>
    <property type="molecule type" value="Genomic_DNA"/>
</dbReference>
<organism evidence="1 2">
    <name type="scientific">Tengunoibacter tsumagoiensis</name>
    <dbReference type="NCBI Taxonomy" id="2014871"/>
    <lineage>
        <taxon>Bacteria</taxon>
        <taxon>Bacillati</taxon>
        <taxon>Chloroflexota</taxon>
        <taxon>Ktedonobacteria</taxon>
        <taxon>Ktedonobacterales</taxon>
        <taxon>Dictyobacteraceae</taxon>
        <taxon>Tengunoibacter</taxon>
    </lineage>
</organism>
<keyword evidence="2" id="KW-1185">Reference proteome</keyword>
<reference evidence="2" key="1">
    <citation type="submission" date="2018-12" db="EMBL/GenBank/DDBJ databases">
        <title>Tengunoibacter tsumagoiensis gen. nov., sp. nov., Dictyobacter kobayashii sp. nov., D. alpinus sp. nov., and D. joshuensis sp. nov. and description of Dictyobacteraceae fam. nov. within the order Ktedonobacterales isolated from Tengu-no-mugimeshi.</title>
        <authorList>
            <person name="Wang C.M."/>
            <person name="Zheng Y."/>
            <person name="Sakai Y."/>
            <person name="Toyoda A."/>
            <person name="Minakuchi Y."/>
            <person name="Abe K."/>
            <person name="Yokota A."/>
            <person name="Yabe S."/>
        </authorList>
    </citation>
    <scope>NUCLEOTIDE SEQUENCE [LARGE SCALE GENOMIC DNA]</scope>
    <source>
        <strain evidence="2">Uno3</strain>
    </source>
</reference>
<accession>A0A402A1C1</accession>